<accession>A0AA51GH17</accession>
<dbReference type="AlphaFoldDB" id="A0AA51GH17"/>
<dbReference type="GO" id="GO:0003677">
    <property type="term" value="F:DNA binding"/>
    <property type="evidence" value="ECO:0007669"/>
    <property type="project" value="UniProtKB-KW"/>
</dbReference>
<feature type="domain" description="SBP-type" evidence="12">
    <location>
        <begin position="88"/>
        <end position="165"/>
    </location>
</feature>
<evidence type="ECO:0000313" key="13">
    <source>
        <dbReference type="EMBL" id="WMI30932.1"/>
    </source>
</evidence>
<keyword evidence="8" id="KW-0539">Nucleus</keyword>
<sequence>MDWGRKLSSWEFTELGSEDETHLASLVGSSSLGLHKNGGGFSVDLKLGGLGNMGDGSVDKLKGPRGSKISSSPSASLKRTRSIGGMQNVSCLVDGCTADLSNCREYHRRHRVCERHSKTPVVYVGGKEQRFCQQCSRFQSLGEFDEEKRSCRKRLDGHNRRRRKPQPEAFYVSSGSFWSGHQGARLLQFGCPKAYATSTAGASTAWPGIAKPHQHFHVPDQQNAVPSSQPCNYNVEKRFPFLLAHEPERSNQVVPEISSCQGLASNSASHESARGHLRTLSGGITLSFNSNCAHSLLSSHPTQTPGTYFSNLLHRDTIHSNLPASRRLHFDGLAQYSQRVEEEEEEDEEEEEKPPVLVPQPSNTNIVRDQILHVSPDDLLEKGASQVLPFSWK</sequence>
<dbReference type="PANTHER" id="PTHR31251">
    <property type="entry name" value="SQUAMOSA PROMOTER-BINDING-LIKE PROTEIN 4"/>
    <property type="match status" value="1"/>
</dbReference>
<evidence type="ECO:0000256" key="11">
    <source>
        <dbReference type="SAM" id="MobiDB-lite"/>
    </source>
</evidence>
<evidence type="ECO:0000256" key="9">
    <source>
        <dbReference type="ARBA" id="ARBA00056472"/>
    </source>
</evidence>
<feature type="region of interest" description="Disordered" evidence="11">
    <location>
        <begin position="56"/>
        <end position="80"/>
    </location>
</feature>
<evidence type="ECO:0000256" key="3">
    <source>
        <dbReference type="ARBA" id="ARBA00022771"/>
    </source>
</evidence>
<evidence type="ECO:0000256" key="7">
    <source>
        <dbReference type="ARBA" id="ARBA00023163"/>
    </source>
</evidence>
<dbReference type="InterPro" id="IPR044817">
    <property type="entry name" value="SBP-like"/>
</dbReference>
<dbReference type="PROSITE" id="PS51141">
    <property type="entry name" value="ZF_SBP"/>
    <property type="match status" value="1"/>
</dbReference>
<reference evidence="13" key="1">
    <citation type="submission" date="2023-05" db="EMBL/GenBank/DDBJ databases">
        <authorList>
            <person name="L J."/>
        </authorList>
    </citation>
    <scope>NUCLEOTIDE SEQUENCE</scope>
</reference>
<evidence type="ECO:0000256" key="10">
    <source>
        <dbReference type="PROSITE-ProRule" id="PRU00470"/>
    </source>
</evidence>
<evidence type="ECO:0000259" key="12">
    <source>
        <dbReference type="PROSITE" id="PS51141"/>
    </source>
</evidence>
<evidence type="ECO:0000256" key="6">
    <source>
        <dbReference type="ARBA" id="ARBA00023125"/>
    </source>
</evidence>
<dbReference type="PANTHER" id="PTHR31251:SF208">
    <property type="entry name" value="SQUAMOSA PROMOTER-BINDING-LIKE PROTEIN 18"/>
    <property type="match status" value="1"/>
</dbReference>
<dbReference type="FunFam" id="4.10.1100.10:FF:000001">
    <property type="entry name" value="Squamosa promoter-binding-like protein 14"/>
    <property type="match status" value="1"/>
</dbReference>
<keyword evidence="5" id="KW-0805">Transcription regulation</keyword>
<evidence type="ECO:0000256" key="1">
    <source>
        <dbReference type="ARBA" id="ARBA00004123"/>
    </source>
</evidence>
<name>A0AA51GH17_9ERIC</name>
<evidence type="ECO:0000256" key="8">
    <source>
        <dbReference type="ARBA" id="ARBA00023242"/>
    </source>
</evidence>
<evidence type="ECO:0000256" key="2">
    <source>
        <dbReference type="ARBA" id="ARBA00022723"/>
    </source>
</evidence>
<keyword evidence="7" id="KW-0804">Transcription</keyword>
<dbReference type="SUPFAM" id="SSF103612">
    <property type="entry name" value="SBT domain"/>
    <property type="match status" value="1"/>
</dbReference>
<proteinExistence type="evidence at transcript level"/>
<keyword evidence="3 10" id="KW-0863">Zinc-finger</keyword>
<evidence type="ECO:0000256" key="5">
    <source>
        <dbReference type="ARBA" id="ARBA00023015"/>
    </source>
</evidence>
<comment type="function">
    <text evidence="9">Probable transcriptional factor. Binds to the promoter of the SQUAMOSA gene.</text>
</comment>
<gene>
    <name evidence="13" type="primary">SPL31</name>
</gene>
<feature type="compositionally biased region" description="Acidic residues" evidence="11">
    <location>
        <begin position="341"/>
        <end position="352"/>
    </location>
</feature>
<keyword evidence="6" id="KW-0238">DNA-binding</keyword>
<dbReference type="Pfam" id="PF03110">
    <property type="entry name" value="SBP"/>
    <property type="match status" value="1"/>
</dbReference>
<protein>
    <submittedName>
        <fullName evidence="13">Squamosa promter-binding-like protein 31</fullName>
    </submittedName>
</protein>
<feature type="region of interest" description="Disordered" evidence="11">
    <location>
        <begin position="338"/>
        <end position="364"/>
    </location>
</feature>
<keyword evidence="2" id="KW-0479">Metal-binding</keyword>
<dbReference type="GO" id="GO:0008270">
    <property type="term" value="F:zinc ion binding"/>
    <property type="evidence" value="ECO:0007669"/>
    <property type="project" value="UniProtKB-KW"/>
</dbReference>
<dbReference type="GO" id="GO:0005634">
    <property type="term" value="C:nucleus"/>
    <property type="evidence" value="ECO:0007669"/>
    <property type="project" value="UniProtKB-SubCell"/>
</dbReference>
<evidence type="ECO:0000256" key="4">
    <source>
        <dbReference type="ARBA" id="ARBA00022833"/>
    </source>
</evidence>
<dbReference type="EMBL" id="OR060866">
    <property type="protein sequence ID" value="WMI30932.1"/>
    <property type="molecule type" value="mRNA"/>
</dbReference>
<dbReference type="Gene3D" id="4.10.1100.10">
    <property type="entry name" value="Transcription factor, SBP-box domain"/>
    <property type="match status" value="1"/>
</dbReference>
<dbReference type="InterPro" id="IPR004333">
    <property type="entry name" value="SBP_dom"/>
</dbReference>
<keyword evidence="4" id="KW-0862">Zinc</keyword>
<feature type="compositionally biased region" description="Low complexity" evidence="11">
    <location>
        <begin position="67"/>
        <end position="76"/>
    </location>
</feature>
<dbReference type="InterPro" id="IPR036893">
    <property type="entry name" value="SBP_sf"/>
</dbReference>
<comment type="subcellular location">
    <subcellularLocation>
        <location evidence="1">Nucleus</location>
    </subcellularLocation>
</comment>
<organism evidence="13">
    <name type="scientific">Diospyros sp. 'deyangshi'</name>
    <dbReference type="NCBI Taxonomy" id="2021615"/>
    <lineage>
        <taxon>Eukaryota</taxon>
        <taxon>Viridiplantae</taxon>
        <taxon>Streptophyta</taxon>
        <taxon>Embryophyta</taxon>
        <taxon>Tracheophyta</taxon>
        <taxon>Spermatophyta</taxon>
        <taxon>Magnoliopsida</taxon>
        <taxon>eudicotyledons</taxon>
        <taxon>Gunneridae</taxon>
        <taxon>Pentapetalae</taxon>
        <taxon>asterids</taxon>
        <taxon>Ericales</taxon>
        <taxon>Ebenaceae</taxon>
        <taxon>Diospyros</taxon>
    </lineage>
</organism>